<dbReference type="Proteomes" id="UP000827721">
    <property type="component" value="Unassembled WGS sequence"/>
</dbReference>
<feature type="compositionally biased region" description="Basic residues" evidence="4">
    <location>
        <begin position="90"/>
        <end position="99"/>
    </location>
</feature>
<dbReference type="PANTHER" id="PTHR13989:SF16">
    <property type="entry name" value="REPLICATION PROTEIN A2"/>
    <property type="match status" value="1"/>
</dbReference>
<organism evidence="6 7">
    <name type="scientific">Xanthoceras sorbifolium</name>
    <dbReference type="NCBI Taxonomy" id="99658"/>
    <lineage>
        <taxon>Eukaryota</taxon>
        <taxon>Viridiplantae</taxon>
        <taxon>Streptophyta</taxon>
        <taxon>Embryophyta</taxon>
        <taxon>Tracheophyta</taxon>
        <taxon>Spermatophyta</taxon>
        <taxon>Magnoliopsida</taxon>
        <taxon>eudicotyledons</taxon>
        <taxon>Gunneridae</taxon>
        <taxon>Pentapetalae</taxon>
        <taxon>rosids</taxon>
        <taxon>malvids</taxon>
        <taxon>Sapindales</taxon>
        <taxon>Sapindaceae</taxon>
        <taxon>Xanthoceroideae</taxon>
        <taxon>Xanthoceras</taxon>
    </lineage>
</organism>
<protein>
    <recommendedName>
        <fullName evidence="5">OB domain-containing protein</fullName>
    </recommendedName>
</protein>
<dbReference type="PANTHER" id="PTHR13989">
    <property type="entry name" value="REPLICATION PROTEIN A-RELATED"/>
    <property type="match status" value="1"/>
</dbReference>
<comment type="caution">
    <text evidence="6">The sequence shown here is derived from an EMBL/GenBank/DDBJ whole genome shotgun (WGS) entry which is preliminary data.</text>
</comment>
<sequence>MEDQKDQEESSNTSLDITSTNMIIKTSSRHRKRGRPKKDDKLLDDSNNIKTQDKSCLHDTLDQKFTSCTDQQKEAADVNKVADTVVVMKKRRRRRKGTPRRAAANSMELRRSPASDSCPLRPPQHRGFVVCFINEYILQNRNVRTLLPMTVKQINDVSSNDESGAYGDGVDSNTVTIVGLVCDIQDKEPQFVFLVDDGTGQIECTKWAHERMEFNEVNQIARGMYIRVYGHLKSLQDKRSFNAYSMRYAFNYSMGSFNI</sequence>
<gene>
    <name evidence="6" type="ORF">JRO89_XS04G0275900</name>
</gene>
<keyword evidence="3" id="KW-0539">Nucleus</keyword>
<evidence type="ECO:0000256" key="3">
    <source>
        <dbReference type="ARBA" id="ARBA00023242"/>
    </source>
</evidence>
<evidence type="ECO:0000259" key="5">
    <source>
        <dbReference type="Pfam" id="PF01336"/>
    </source>
</evidence>
<feature type="compositionally biased region" description="Polar residues" evidence="4">
    <location>
        <begin position="10"/>
        <end position="26"/>
    </location>
</feature>
<feature type="compositionally biased region" description="Basic residues" evidence="4">
    <location>
        <begin position="27"/>
        <end position="36"/>
    </location>
</feature>
<keyword evidence="2" id="KW-0238">DNA-binding</keyword>
<comment type="subcellular location">
    <subcellularLocation>
        <location evidence="1">Nucleus</location>
    </subcellularLocation>
</comment>
<dbReference type="Pfam" id="PF01336">
    <property type="entry name" value="tRNA_anti-codon"/>
    <property type="match status" value="1"/>
</dbReference>
<feature type="domain" description="OB" evidence="5">
    <location>
        <begin position="175"/>
        <end position="245"/>
    </location>
</feature>
<dbReference type="Gene3D" id="2.40.50.140">
    <property type="entry name" value="Nucleic acid-binding proteins"/>
    <property type="match status" value="1"/>
</dbReference>
<evidence type="ECO:0000256" key="2">
    <source>
        <dbReference type="ARBA" id="ARBA00023125"/>
    </source>
</evidence>
<dbReference type="InterPro" id="IPR040260">
    <property type="entry name" value="RFA2-like"/>
</dbReference>
<evidence type="ECO:0000256" key="4">
    <source>
        <dbReference type="SAM" id="MobiDB-lite"/>
    </source>
</evidence>
<reference evidence="6 7" key="1">
    <citation type="submission" date="2021-02" db="EMBL/GenBank/DDBJ databases">
        <title>Plant Genome Project.</title>
        <authorList>
            <person name="Zhang R.-G."/>
        </authorList>
    </citation>
    <scope>NUCLEOTIDE SEQUENCE [LARGE SCALE GENOMIC DNA]</scope>
    <source>
        <tissue evidence="6">Leaves</tissue>
    </source>
</reference>
<proteinExistence type="predicted"/>
<name>A0ABQ8I7F4_9ROSI</name>
<dbReference type="SUPFAM" id="SSF50249">
    <property type="entry name" value="Nucleic acid-binding proteins"/>
    <property type="match status" value="1"/>
</dbReference>
<dbReference type="InterPro" id="IPR012340">
    <property type="entry name" value="NA-bd_OB-fold"/>
</dbReference>
<feature type="region of interest" description="Disordered" evidence="4">
    <location>
        <begin position="90"/>
        <end position="119"/>
    </location>
</feature>
<accession>A0ABQ8I7F4</accession>
<evidence type="ECO:0000256" key="1">
    <source>
        <dbReference type="ARBA" id="ARBA00004123"/>
    </source>
</evidence>
<feature type="region of interest" description="Disordered" evidence="4">
    <location>
        <begin position="1"/>
        <end position="47"/>
    </location>
</feature>
<evidence type="ECO:0000313" key="6">
    <source>
        <dbReference type="EMBL" id="KAH7572569.1"/>
    </source>
</evidence>
<dbReference type="InterPro" id="IPR004365">
    <property type="entry name" value="NA-bd_OB_tRNA"/>
</dbReference>
<keyword evidence="7" id="KW-1185">Reference proteome</keyword>
<dbReference type="EMBL" id="JAFEMO010000004">
    <property type="protein sequence ID" value="KAH7572569.1"/>
    <property type="molecule type" value="Genomic_DNA"/>
</dbReference>
<evidence type="ECO:0000313" key="7">
    <source>
        <dbReference type="Proteomes" id="UP000827721"/>
    </source>
</evidence>